<feature type="compositionally biased region" description="Basic and acidic residues" evidence="1">
    <location>
        <begin position="1"/>
        <end position="12"/>
    </location>
</feature>
<name>A0A4R7ZMX9_9ACTN</name>
<keyword evidence="2" id="KW-1133">Transmembrane helix</keyword>
<dbReference type="AlphaFoldDB" id="A0A4R7ZMX9"/>
<reference evidence="3 4" key="1">
    <citation type="submission" date="2019-03" db="EMBL/GenBank/DDBJ databases">
        <title>Genomic Encyclopedia of Type Strains, Phase III (KMG-III): the genomes of soil and plant-associated and newly described type strains.</title>
        <authorList>
            <person name="Whitman W."/>
        </authorList>
    </citation>
    <scope>NUCLEOTIDE SEQUENCE [LARGE SCALE GENOMIC DNA]</scope>
    <source>
        <strain evidence="3 4">VKM Ac-2570</strain>
    </source>
</reference>
<evidence type="ECO:0000313" key="3">
    <source>
        <dbReference type="EMBL" id="TDW17838.1"/>
    </source>
</evidence>
<keyword evidence="2" id="KW-0472">Membrane</keyword>
<proteinExistence type="predicted"/>
<feature type="region of interest" description="Disordered" evidence="1">
    <location>
        <begin position="1"/>
        <end position="22"/>
    </location>
</feature>
<gene>
    <name evidence="3" type="ORF">EV650_4416</name>
</gene>
<accession>A0A4R7ZMX9</accession>
<evidence type="ECO:0000313" key="4">
    <source>
        <dbReference type="Proteomes" id="UP000295447"/>
    </source>
</evidence>
<sequence>MTETELKQRLSADVDGVQAPPDMLDRARAGGARRLRRRRFIAAGAIALTTVAVGGVAITAPTLLNHLSEPPAASTPGQGDPYAFLMNGPTRGDLAGDKAYLDQVLAAWRSSHATSINHSRGIFNHLQNDAMVAWAGNTPGGRAAIVVENSDLRNHSDVQLYHEGIAALVGYVGDDKDGKPVVIGDDYPVPGAQQQIGFVVEKNDTKALVVVQLPDQPIGWSKGRTYGADGSVKQTFTPLTFRDRVSVVQLPSGQKLGDLRLNRMPGTAFSYLSIVNGDINAAPPESTGDQRLWGDFAPDADTLWPMTNAGDRLRKAANDVFNDTVGKVSDPNANGVAMSIWTGYGVTASGTSVYLGEQSLDADPTHVYAVLKPKSGKARIVNGGVPDKAAVLPVSIKLPDSQGWAVARKDAQLSYRYDGGAWSAARSNALLVPAGAKAEVRVESGGKTDVVPLQ</sequence>
<dbReference type="EMBL" id="SODF01000002">
    <property type="protein sequence ID" value="TDW17838.1"/>
    <property type="molecule type" value="Genomic_DNA"/>
</dbReference>
<keyword evidence="2" id="KW-0812">Transmembrane</keyword>
<dbReference type="Proteomes" id="UP000295447">
    <property type="component" value="Unassembled WGS sequence"/>
</dbReference>
<protein>
    <submittedName>
        <fullName evidence="3">Uncharacterized protein</fullName>
    </submittedName>
</protein>
<dbReference type="RefSeq" id="WP_134120905.1">
    <property type="nucleotide sequence ID" value="NZ_SODF01000002.1"/>
</dbReference>
<organism evidence="3 4">
    <name type="scientific">Kribbella kalugense</name>
    <dbReference type="NCBI Taxonomy" id="2512221"/>
    <lineage>
        <taxon>Bacteria</taxon>
        <taxon>Bacillati</taxon>
        <taxon>Actinomycetota</taxon>
        <taxon>Actinomycetes</taxon>
        <taxon>Propionibacteriales</taxon>
        <taxon>Kribbellaceae</taxon>
        <taxon>Kribbella</taxon>
    </lineage>
</organism>
<evidence type="ECO:0000256" key="1">
    <source>
        <dbReference type="SAM" id="MobiDB-lite"/>
    </source>
</evidence>
<keyword evidence="4" id="KW-1185">Reference proteome</keyword>
<dbReference type="OrthoDB" id="3673627at2"/>
<feature type="transmembrane region" description="Helical" evidence="2">
    <location>
        <begin position="40"/>
        <end position="64"/>
    </location>
</feature>
<comment type="caution">
    <text evidence="3">The sequence shown here is derived from an EMBL/GenBank/DDBJ whole genome shotgun (WGS) entry which is preliminary data.</text>
</comment>
<evidence type="ECO:0000256" key="2">
    <source>
        <dbReference type="SAM" id="Phobius"/>
    </source>
</evidence>